<reference evidence="2" key="1">
    <citation type="submission" date="2022-03" db="EMBL/GenBank/DDBJ databases">
        <title>Proposal of a novel genus Dryocolo and two novel species.</title>
        <authorList>
            <person name="Maddock D.W."/>
            <person name="Brady C.L."/>
            <person name="Denman S."/>
            <person name="Arnold D."/>
        </authorList>
    </citation>
    <scope>NUCLEOTIDE SEQUENCE</scope>
    <source>
        <strain evidence="2">H6W4</strain>
    </source>
</reference>
<dbReference type="GO" id="GO:0016758">
    <property type="term" value="F:hexosyltransferase activity"/>
    <property type="evidence" value="ECO:0007669"/>
    <property type="project" value="UniProtKB-ARBA"/>
</dbReference>
<sequence length="306" mass="35569">MTNNPLLSIIIAAHNCEKTIDATFQSLLDALGPSLAQAEIIIINDASEDRTGEKIAHYAISYPQVIISSVTFKNIGRVRQHGISLSQGEYITMLDSDDLMKKETLPQIIDFLRETRPDMLLTRLHEIRDLNKIDHQWSGLYPEKLSRKDTITRFLIHKDLQAHLIGQFIKKEIYLHHKIPAMACYEDFYVFPQMLMDASSIYFQYDSHYYYIKHQGSLSSTPDEDKIANLIDCTLKMEEVLPNDFHHLVLCHWLDIFIKHKALLNDKHQKDIVKKHVIMTHSPGFFLNSTVRFSYKRKALSTLWKN</sequence>
<proteinExistence type="predicted"/>
<evidence type="ECO:0000259" key="1">
    <source>
        <dbReference type="Pfam" id="PF00535"/>
    </source>
</evidence>
<dbReference type="RefSeq" id="WP_271121676.1">
    <property type="nucleotide sequence ID" value="NZ_JALHAN010000056.1"/>
</dbReference>
<dbReference type="InterPro" id="IPR029044">
    <property type="entry name" value="Nucleotide-diphossugar_trans"/>
</dbReference>
<dbReference type="InterPro" id="IPR001173">
    <property type="entry name" value="Glyco_trans_2-like"/>
</dbReference>
<evidence type="ECO:0000313" key="3">
    <source>
        <dbReference type="Proteomes" id="UP001150641"/>
    </source>
</evidence>
<dbReference type="SUPFAM" id="SSF53448">
    <property type="entry name" value="Nucleotide-diphospho-sugar transferases"/>
    <property type="match status" value="1"/>
</dbReference>
<keyword evidence="3" id="KW-1185">Reference proteome</keyword>
<dbReference type="Proteomes" id="UP001150641">
    <property type="component" value="Unassembled WGS sequence"/>
</dbReference>
<comment type="caution">
    <text evidence="2">The sequence shown here is derived from an EMBL/GenBank/DDBJ whole genome shotgun (WGS) entry which is preliminary data.</text>
</comment>
<dbReference type="PANTHER" id="PTHR22916:SF3">
    <property type="entry name" value="UDP-GLCNAC:BETAGAL BETA-1,3-N-ACETYLGLUCOSAMINYLTRANSFERASE-LIKE PROTEIN 1"/>
    <property type="match status" value="1"/>
</dbReference>
<dbReference type="Pfam" id="PF00535">
    <property type="entry name" value="Glycos_transf_2"/>
    <property type="match status" value="1"/>
</dbReference>
<gene>
    <name evidence="2" type="ORF">MUA00_03195</name>
</gene>
<name>A0A9X2W7P9_9ENTR</name>
<feature type="domain" description="Glycosyltransferase 2-like" evidence="1">
    <location>
        <begin position="8"/>
        <end position="136"/>
    </location>
</feature>
<protein>
    <submittedName>
        <fullName evidence="2">Glycosyltransferase</fullName>
    </submittedName>
</protein>
<dbReference type="Gene3D" id="3.90.550.10">
    <property type="entry name" value="Spore Coat Polysaccharide Biosynthesis Protein SpsA, Chain A"/>
    <property type="match status" value="1"/>
</dbReference>
<dbReference type="AlphaFoldDB" id="A0A9X2W7P9"/>
<dbReference type="PANTHER" id="PTHR22916">
    <property type="entry name" value="GLYCOSYLTRANSFERASE"/>
    <property type="match status" value="1"/>
</dbReference>
<organism evidence="2 3">
    <name type="scientific">Dryocola boscaweniae</name>
    <dbReference type="NCBI Taxonomy" id="2925397"/>
    <lineage>
        <taxon>Bacteria</taxon>
        <taxon>Pseudomonadati</taxon>
        <taxon>Pseudomonadota</taxon>
        <taxon>Gammaproteobacteria</taxon>
        <taxon>Enterobacterales</taxon>
        <taxon>Enterobacteriaceae</taxon>
        <taxon>Dryocola</taxon>
    </lineage>
</organism>
<dbReference type="CDD" id="cd00761">
    <property type="entry name" value="Glyco_tranf_GTA_type"/>
    <property type="match status" value="1"/>
</dbReference>
<dbReference type="EMBL" id="JALHAP010000069">
    <property type="protein sequence ID" value="MCT4700814.1"/>
    <property type="molecule type" value="Genomic_DNA"/>
</dbReference>
<evidence type="ECO:0000313" key="2">
    <source>
        <dbReference type="EMBL" id="MCT4700814.1"/>
    </source>
</evidence>
<accession>A0A9X2W7P9</accession>